<dbReference type="FunFam" id="1.10.10.10:FF:000035">
    <property type="entry name" value="General transcription factor IIF subunit 2"/>
    <property type="match status" value="1"/>
</dbReference>
<comment type="similarity">
    <text evidence="2">Belongs to the TFIIF beta subunit family.</text>
</comment>
<dbReference type="AlphaFoldDB" id="A0A835YI82"/>
<evidence type="ECO:0000256" key="6">
    <source>
        <dbReference type="ARBA" id="ARBA00023242"/>
    </source>
</evidence>
<comment type="caution">
    <text evidence="9">The sequence shown here is derived from an EMBL/GenBank/DDBJ whole genome shotgun (WGS) entry which is preliminary data.</text>
</comment>
<protein>
    <submittedName>
        <fullName evidence="9">Transcription initiation factor IIF, beta subunit-domain-containing protein</fullName>
    </submittedName>
</protein>
<feature type="domain" description="TFIIF beta subunit HTH" evidence="7">
    <location>
        <begin position="244"/>
        <end position="305"/>
    </location>
</feature>
<feature type="domain" description="TFIIF beta subunit N-terminal" evidence="8">
    <location>
        <begin position="63"/>
        <end position="106"/>
    </location>
</feature>
<dbReference type="SUPFAM" id="SSF46785">
    <property type="entry name" value="Winged helix' DNA-binding domain"/>
    <property type="match status" value="1"/>
</dbReference>
<dbReference type="InterPro" id="IPR011039">
    <property type="entry name" value="TFIIF_interaction"/>
</dbReference>
<name>A0A835YI82_9STRA</name>
<evidence type="ECO:0000313" key="10">
    <source>
        <dbReference type="Proteomes" id="UP000664859"/>
    </source>
</evidence>
<evidence type="ECO:0000313" key="9">
    <source>
        <dbReference type="EMBL" id="KAG5175844.1"/>
    </source>
</evidence>
<dbReference type="InterPro" id="IPR003196">
    <property type="entry name" value="TFIIF_beta"/>
</dbReference>
<evidence type="ECO:0000259" key="8">
    <source>
        <dbReference type="Pfam" id="PF17683"/>
    </source>
</evidence>
<dbReference type="SUPFAM" id="SSF50916">
    <property type="entry name" value="Rap30/74 interaction domains"/>
    <property type="match status" value="1"/>
</dbReference>
<dbReference type="GO" id="GO:0006367">
    <property type="term" value="P:transcription initiation at RNA polymerase II promoter"/>
    <property type="evidence" value="ECO:0007669"/>
    <property type="project" value="InterPro"/>
</dbReference>
<evidence type="ECO:0000256" key="1">
    <source>
        <dbReference type="ARBA" id="ARBA00004123"/>
    </source>
</evidence>
<dbReference type="InterPro" id="IPR040450">
    <property type="entry name" value="TFIIF_beta_HTH"/>
</dbReference>
<dbReference type="EMBL" id="JAFCMP010000545">
    <property type="protein sequence ID" value="KAG5175844.1"/>
    <property type="molecule type" value="Genomic_DNA"/>
</dbReference>
<evidence type="ECO:0000256" key="3">
    <source>
        <dbReference type="ARBA" id="ARBA00023015"/>
    </source>
</evidence>
<dbReference type="InterPro" id="IPR036390">
    <property type="entry name" value="WH_DNA-bd_sf"/>
</dbReference>
<keyword evidence="3" id="KW-0805">Transcription regulation</keyword>
<keyword evidence="10" id="KW-1185">Reference proteome</keyword>
<dbReference type="PANTHER" id="PTHR10445:SF0">
    <property type="entry name" value="GENERAL TRANSCRIPTION FACTOR IIF SUBUNIT 2"/>
    <property type="match status" value="1"/>
</dbReference>
<dbReference type="GO" id="GO:0005674">
    <property type="term" value="C:transcription factor TFIIF complex"/>
    <property type="evidence" value="ECO:0007669"/>
    <property type="project" value="InterPro"/>
</dbReference>
<dbReference type="InterPro" id="IPR040504">
    <property type="entry name" value="TFIIF_beta_N"/>
</dbReference>
<reference evidence="9" key="1">
    <citation type="submission" date="2021-02" db="EMBL/GenBank/DDBJ databases">
        <title>First Annotated Genome of the Yellow-green Alga Tribonema minus.</title>
        <authorList>
            <person name="Mahan K.M."/>
        </authorList>
    </citation>
    <scope>NUCLEOTIDE SEQUENCE</scope>
    <source>
        <strain evidence="9">UTEX B ZZ1240</strain>
    </source>
</reference>
<evidence type="ECO:0000256" key="2">
    <source>
        <dbReference type="ARBA" id="ARBA00009543"/>
    </source>
</evidence>
<keyword evidence="6" id="KW-0539">Nucleus</keyword>
<keyword evidence="5" id="KW-0804">Transcription</keyword>
<dbReference type="Proteomes" id="UP000664859">
    <property type="component" value="Unassembled WGS sequence"/>
</dbReference>
<organism evidence="9 10">
    <name type="scientific">Tribonema minus</name>
    <dbReference type="NCBI Taxonomy" id="303371"/>
    <lineage>
        <taxon>Eukaryota</taxon>
        <taxon>Sar</taxon>
        <taxon>Stramenopiles</taxon>
        <taxon>Ochrophyta</taxon>
        <taxon>PX clade</taxon>
        <taxon>Xanthophyceae</taxon>
        <taxon>Tribonematales</taxon>
        <taxon>Tribonemataceae</taxon>
        <taxon>Tribonema</taxon>
    </lineage>
</organism>
<dbReference type="Gene3D" id="1.10.10.10">
    <property type="entry name" value="Winged helix-like DNA-binding domain superfamily/Winged helix DNA-binding domain"/>
    <property type="match status" value="1"/>
</dbReference>
<comment type="subcellular location">
    <subcellularLocation>
        <location evidence="1">Nucleus</location>
    </subcellularLocation>
</comment>
<dbReference type="Pfam" id="PF17683">
    <property type="entry name" value="TFIIF_beta_N"/>
    <property type="match status" value="1"/>
</dbReference>
<accession>A0A835YI82</accession>
<evidence type="ECO:0000256" key="4">
    <source>
        <dbReference type="ARBA" id="ARBA00023125"/>
    </source>
</evidence>
<gene>
    <name evidence="9" type="ORF">JKP88DRAFT_265682</name>
</gene>
<evidence type="ECO:0000256" key="5">
    <source>
        <dbReference type="ARBA" id="ARBA00023163"/>
    </source>
</evidence>
<dbReference type="GO" id="GO:0003677">
    <property type="term" value="F:DNA binding"/>
    <property type="evidence" value="ECO:0007669"/>
    <property type="project" value="UniProtKB-KW"/>
</dbReference>
<dbReference type="InterPro" id="IPR036388">
    <property type="entry name" value="WH-like_DNA-bd_sf"/>
</dbReference>
<proteinExistence type="inferred from homology"/>
<dbReference type="OrthoDB" id="26094at2759"/>
<keyword evidence="4" id="KW-0238">DNA-binding</keyword>
<dbReference type="Pfam" id="PF02270">
    <property type="entry name" value="TFIIF_beta"/>
    <property type="match status" value="1"/>
</dbReference>
<evidence type="ECO:0000259" key="7">
    <source>
        <dbReference type="Pfam" id="PF02270"/>
    </source>
</evidence>
<dbReference type="PANTHER" id="PTHR10445">
    <property type="entry name" value="GENERAL TRANSCRIPTION FACTOR IIF SUBUNIT 2"/>
    <property type="match status" value="1"/>
</dbReference>
<sequence length="320" mass="35248">MIAPSGLVALGSNKRKKESQALLPKRKVVDDSKGCEEELGDRKVQRTMLDLSNITGEGGSVGRQMWLVKVPPAVYNAWEHVDEGGDLGRLVVKRDAAGEDVLEVQMAGITTQVSGGKKVGLPDYTLKGMRQVTDGLVFSQSAAGLRRGGGASMDATVVRSYNMQPISGQSYQKLMQNRMVAATVKQDYVRRLGDLPQKRPDGQHERHIFDVAVEEDKRRRADHIGAAVGMGGGESMGGKKIKTDRGVLRGRLFEMFGQQERWAFKELNAHLNQPDDHLKGVLREISEMHRSGPHRNQYELKAEYKTGFKNEPASSSDAHG</sequence>